<keyword evidence="8" id="KW-0238">DNA-binding</keyword>
<name>A0A5N3UVK4_MUNMU</name>
<dbReference type="InterPro" id="IPR001909">
    <property type="entry name" value="KRAB"/>
</dbReference>
<evidence type="ECO:0000259" key="12">
    <source>
        <dbReference type="PROSITE" id="PS50157"/>
    </source>
</evidence>
<keyword evidence="5 11" id="KW-0863">Zinc-finger</keyword>
<dbReference type="InterPro" id="IPR036051">
    <property type="entry name" value="KRAB_dom_sf"/>
</dbReference>
<feature type="domain" description="C2H2-type" evidence="12">
    <location>
        <begin position="350"/>
        <end position="377"/>
    </location>
</feature>
<comment type="caution">
    <text evidence="14">The sequence shown here is derived from an EMBL/GenBank/DDBJ whole genome shotgun (WGS) entry which is preliminary data.</text>
</comment>
<gene>
    <name evidence="14" type="ORF">FD754_022831</name>
</gene>
<proteinExistence type="inferred from homology"/>
<dbReference type="GO" id="GO:0045892">
    <property type="term" value="P:negative regulation of DNA-templated transcription"/>
    <property type="evidence" value="ECO:0007669"/>
    <property type="project" value="UniProtKB-ARBA"/>
</dbReference>
<sequence length="484" mass="56300">MALSQSMGSRAQAQQLWHMGFEQLTFKDVAIDFSPEEWECLDPAQRALYRDVIQLQLKSNSDTRKVLQTVLLRRPKSLEIKHFYLREMQENMNDFESQQRCDERNYKGMPVTNNKSLTDGRHCCCQRDVRIKPVENWLGLNFQDELHIIRSEGEMNGFDDPDKKINSSVPFSPLHIIFPRVQTSISNTHENDFTHSSVLTQEQKAHSKRPYKCSKCNKTFLNSSNLTRYHTVHTGAKTFKCDLCDKVFSRNARLINHGRTHRKKFCECDLCNKIFSNNSNLATHQRVHTGEKPYKCNECGKAFSLFATLALHHRVHTGEKPYQCNECGKIFSHRSNLIRHQKIHTRKKLYECDMCSEVFSRNKNLAIHQKVHTGDKPYKCNECDRRFSNNSHLANTRVHTAKKPNKCNECGQIFTQKSSFTRHQQIHSGMKPFKCSDCGKAFRQNSHLTSHGRVHFVKKPFNYIECAKSFTQVSALTTYKKIQT</sequence>
<feature type="domain" description="C2H2-type" evidence="12">
    <location>
        <begin position="266"/>
        <end position="293"/>
    </location>
</feature>
<keyword evidence="6" id="KW-0862">Zinc</keyword>
<dbReference type="PROSITE" id="PS00028">
    <property type="entry name" value="ZINC_FINGER_C2H2_1"/>
    <property type="match status" value="6"/>
</dbReference>
<feature type="domain" description="C2H2-type" evidence="12">
    <location>
        <begin position="239"/>
        <end position="261"/>
    </location>
</feature>
<dbReference type="GO" id="GO:0000981">
    <property type="term" value="F:DNA-binding transcription factor activity, RNA polymerase II-specific"/>
    <property type="evidence" value="ECO:0007669"/>
    <property type="project" value="TreeGrafter"/>
</dbReference>
<dbReference type="PROSITE" id="PS50805">
    <property type="entry name" value="KRAB"/>
    <property type="match status" value="1"/>
</dbReference>
<dbReference type="PANTHER" id="PTHR24381:SF443">
    <property type="entry name" value="ZINC FINGER PROTEIN CKR1"/>
    <property type="match status" value="1"/>
</dbReference>
<evidence type="ECO:0000313" key="14">
    <source>
        <dbReference type="EMBL" id="KAB0340786.1"/>
    </source>
</evidence>
<dbReference type="AlphaFoldDB" id="A0A5N3UVK4"/>
<evidence type="ECO:0000256" key="11">
    <source>
        <dbReference type="PROSITE-ProRule" id="PRU00042"/>
    </source>
</evidence>
<feature type="domain" description="C2H2-type" evidence="12">
    <location>
        <begin position="211"/>
        <end position="238"/>
    </location>
</feature>
<protein>
    <recommendedName>
        <fullName evidence="16">Zinc finger protein 677</fullName>
    </recommendedName>
</protein>
<dbReference type="InterPro" id="IPR013087">
    <property type="entry name" value="Znf_C2H2_type"/>
</dbReference>
<reference evidence="14 15" key="1">
    <citation type="submission" date="2019-06" db="EMBL/GenBank/DDBJ databases">
        <title>Discovery of a novel chromosome fission-fusion reversal in muntjac.</title>
        <authorList>
            <person name="Mudd A.B."/>
            <person name="Bredeson J.V."/>
            <person name="Baum R."/>
            <person name="Hockemeyer D."/>
            <person name="Rokhsar D.S."/>
        </authorList>
    </citation>
    <scope>NUCLEOTIDE SEQUENCE [LARGE SCALE GENOMIC DNA]</scope>
    <source>
        <strain evidence="14">UTSW_UCB_Mm</strain>
        <tissue evidence="14">Fibroblast cell line</tissue>
    </source>
</reference>
<dbReference type="FunFam" id="3.30.160.60:FF:000052">
    <property type="entry name" value="zinc finger protein 546 isoform X1"/>
    <property type="match status" value="1"/>
</dbReference>
<feature type="domain" description="C2H2-type" evidence="12">
    <location>
        <begin position="322"/>
        <end position="349"/>
    </location>
</feature>
<feature type="domain" description="C2H2-type" evidence="12">
    <location>
        <begin position="294"/>
        <end position="321"/>
    </location>
</feature>
<organism evidence="14 15">
    <name type="scientific">Muntiacus muntjak</name>
    <name type="common">Barking deer</name>
    <name type="synonym">Indian muntjac</name>
    <dbReference type="NCBI Taxonomy" id="9888"/>
    <lineage>
        <taxon>Eukaryota</taxon>
        <taxon>Metazoa</taxon>
        <taxon>Chordata</taxon>
        <taxon>Craniata</taxon>
        <taxon>Vertebrata</taxon>
        <taxon>Euteleostomi</taxon>
        <taxon>Mammalia</taxon>
        <taxon>Eutheria</taxon>
        <taxon>Laurasiatheria</taxon>
        <taxon>Artiodactyla</taxon>
        <taxon>Ruminantia</taxon>
        <taxon>Pecora</taxon>
        <taxon>Cervidae</taxon>
        <taxon>Muntiacinae</taxon>
        <taxon>Muntiacus</taxon>
    </lineage>
</organism>
<evidence type="ECO:0000256" key="8">
    <source>
        <dbReference type="ARBA" id="ARBA00023125"/>
    </source>
</evidence>
<comment type="subcellular location">
    <subcellularLocation>
        <location evidence="1">Nucleus</location>
    </subcellularLocation>
</comment>
<dbReference type="Gene3D" id="3.30.160.60">
    <property type="entry name" value="Classic Zinc Finger"/>
    <property type="match status" value="9"/>
</dbReference>
<keyword evidence="10" id="KW-0539">Nucleus</keyword>
<dbReference type="CDD" id="cd07765">
    <property type="entry name" value="KRAB_A-box"/>
    <property type="match status" value="1"/>
</dbReference>
<dbReference type="GO" id="GO:0005634">
    <property type="term" value="C:nucleus"/>
    <property type="evidence" value="ECO:0007669"/>
    <property type="project" value="UniProtKB-SubCell"/>
</dbReference>
<dbReference type="Pfam" id="PF01352">
    <property type="entry name" value="KRAB"/>
    <property type="match status" value="1"/>
</dbReference>
<evidence type="ECO:0000259" key="13">
    <source>
        <dbReference type="PROSITE" id="PS50805"/>
    </source>
</evidence>
<evidence type="ECO:0000256" key="7">
    <source>
        <dbReference type="ARBA" id="ARBA00023015"/>
    </source>
</evidence>
<dbReference type="FunFam" id="3.30.160.60:FF:000352">
    <property type="entry name" value="zinc finger protein 3 homolog"/>
    <property type="match status" value="1"/>
</dbReference>
<feature type="domain" description="C2H2-type" evidence="12">
    <location>
        <begin position="378"/>
        <end position="404"/>
    </location>
</feature>
<feature type="domain" description="C2H2-type" evidence="12">
    <location>
        <begin position="405"/>
        <end position="432"/>
    </location>
</feature>
<dbReference type="SMART" id="SM00349">
    <property type="entry name" value="KRAB"/>
    <property type="match status" value="1"/>
</dbReference>
<dbReference type="SUPFAM" id="SSF57667">
    <property type="entry name" value="beta-beta-alpha zinc fingers"/>
    <property type="match status" value="6"/>
</dbReference>
<evidence type="ECO:0000313" key="15">
    <source>
        <dbReference type="Proteomes" id="UP000326458"/>
    </source>
</evidence>
<dbReference type="GO" id="GO:0000977">
    <property type="term" value="F:RNA polymerase II transcription regulatory region sequence-specific DNA binding"/>
    <property type="evidence" value="ECO:0007669"/>
    <property type="project" value="TreeGrafter"/>
</dbReference>
<dbReference type="FunFam" id="3.30.160.60:FF:002239">
    <property type="entry name" value="Zinc finger protein 226"/>
    <property type="match status" value="1"/>
</dbReference>
<keyword evidence="15" id="KW-1185">Reference proteome</keyword>
<dbReference type="PROSITE" id="PS50157">
    <property type="entry name" value="ZINC_FINGER_C2H2_2"/>
    <property type="match status" value="9"/>
</dbReference>
<dbReference type="PANTHER" id="PTHR24381">
    <property type="entry name" value="ZINC FINGER PROTEIN"/>
    <property type="match status" value="1"/>
</dbReference>
<dbReference type="Proteomes" id="UP000326458">
    <property type="component" value="Unassembled WGS sequence"/>
</dbReference>
<keyword evidence="4" id="KW-0677">Repeat</keyword>
<dbReference type="SUPFAM" id="SSF109640">
    <property type="entry name" value="KRAB domain (Kruppel-associated box)"/>
    <property type="match status" value="1"/>
</dbReference>
<evidence type="ECO:0000256" key="3">
    <source>
        <dbReference type="ARBA" id="ARBA00022723"/>
    </source>
</evidence>
<dbReference type="Pfam" id="PF00096">
    <property type="entry name" value="zf-C2H2"/>
    <property type="match status" value="8"/>
</dbReference>
<evidence type="ECO:0000256" key="4">
    <source>
        <dbReference type="ARBA" id="ARBA00022737"/>
    </source>
</evidence>
<dbReference type="FunFam" id="3.30.160.60:FF:001060">
    <property type="entry name" value="Zinc finger protein OZF"/>
    <property type="match status" value="1"/>
</dbReference>
<dbReference type="InterPro" id="IPR036236">
    <property type="entry name" value="Znf_C2H2_sf"/>
</dbReference>
<feature type="domain" description="KRAB" evidence="13">
    <location>
        <begin position="24"/>
        <end position="100"/>
    </location>
</feature>
<dbReference type="Gene3D" id="6.10.140.140">
    <property type="match status" value="1"/>
</dbReference>
<keyword evidence="3" id="KW-0479">Metal-binding</keyword>
<dbReference type="SMART" id="SM00355">
    <property type="entry name" value="ZnF_C2H2"/>
    <property type="match status" value="9"/>
</dbReference>
<dbReference type="EMBL" id="VCEA01000027">
    <property type="protein sequence ID" value="KAB0340786.1"/>
    <property type="molecule type" value="Genomic_DNA"/>
</dbReference>
<evidence type="ECO:0000256" key="6">
    <source>
        <dbReference type="ARBA" id="ARBA00022833"/>
    </source>
</evidence>
<evidence type="ECO:0000256" key="2">
    <source>
        <dbReference type="ARBA" id="ARBA00006991"/>
    </source>
</evidence>
<accession>A0A5N3UVK4</accession>
<dbReference type="GO" id="GO:0008270">
    <property type="term" value="F:zinc ion binding"/>
    <property type="evidence" value="ECO:0007669"/>
    <property type="project" value="UniProtKB-KW"/>
</dbReference>
<evidence type="ECO:0008006" key="16">
    <source>
        <dbReference type="Google" id="ProtNLM"/>
    </source>
</evidence>
<dbReference type="FunFam" id="3.30.160.60:FF:000176">
    <property type="entry name" value="zinc finger protein 70"/>
    <property type="match status" value="1"/>
</dbReference>
<evidence type="ECO:0000256" key="9">
    <source>
        <dbReference type="ARBA" id="ARBA00023163"/>
    </source>
</evidence>
<evidence type="ECO:0000256" key="10">
    <source>
        <dbReference type="ARBA" id="ARBA00023242"/>
    </source>
</evidence>
<keyword evidence="9" id="KW-0804">Transcription</keyword>
<dbReference type="FunFam" id="3.30.160.60:FF:000688">
    <property type="entry name" value="zinc finger protein 197 isoform X1"/>
    <property type="match status" value="1"/>
</dbReference>
<comment type="similarity">
    <text evidence="2">Belongs to the krueppel C2H2-type zinc-finger protein family.</text>
</comment>
<feature type="domain" description="C2H2-type" evidence="12">
    <location>
        <begin position="433"/>
        <end position="460"/>
    </location>
</feature>
<keyword evidence="7" id="KW-0805">Transcription regulation</keyword>
<evidence type="ECO:0000256" key="5">
    <source>
        <dbReference type="ARBA" id="ARBA00022771"/>
    </source>
</evidence>
<dbReference type="FunFam" id="3.30.160.60:FF:001498">
    <property type="entry name" value="Zinc finger protein 404"/>
    <property type="match status" value="1"/>
</dbReference>
<evidence type="ECO:0000256" key="1">
    <source>
        <dbReference type="ARBA" id="ARBA00004123"/>
    </source>
</evidence>
<dbReference type="FunFam" id="3.30.160.60:FF:002343">
    <property type="entry name" value="Zinc finger protein 33A"/>
    <property type="match status" value="1"/>
</dbReference>
<dbReference type="FunFam" id="3.30.160.60:FF:000212">
    <property type="entry name" value="zinc finger protein 382 isoform X2"/>
    <property type="match status" value="1"/>
</dbReference>